<feature type="transmembrane region" description="Helical" evidence="1">
    <location>
        <begin position="49"/>
        <end position="67"/>
    </location>
</feature>
<reference evidence="2" key="1">
    <citation type="journal article" date="2020" name="Nature">
        <title>Giant virus diversity and host interactions through global metagenomics.</title>
        <authorList>
            <person name="Schulz F."/>
            <person name="Roux S."/>
            <person name="Paez-Espino D."/>
            <person name="Jungbluth S."/>
            <person name="Walsh D.A."/>
            <person name="Denef V.J."/>
            <person name="McMahon K.D."/>
            <person name="Konstantinidis K.T."/>
            <person name="Eloe-Fadrosh E.A."/>
            <person name="Kyrpides N.C."/>
            <person name="Woyke T."/>
        </authorList>
    </citation>
    <scope>NUCLEOTIDE SEQUENCE</scope>
    <source>
        <strain evidence="2">GVMAG-M-3300023179-59</strain>
    </source>
</reference>
<evidence type="ECO:0000256" key="1">
    <source>
        <dbReference type="SAM" id="Phobius"/>
    </source>
</evidence>
<dbReference type="AlphaFoldDB" id="A0A6C0H1M6"/>
<organism evidence="2">
    <name type="scientific">viral metagenome</name>
    <dbReference type="NCBI Taxonomy" id="1070528"/>
    <lineage>
        <taxon>unclassified sequences</taxon>
        <taxon>metagenomes</taxon>
        <taxon>organismal metagenomes</taxon>
    </lineage>
</organism>
<sequence>MEVAGLKKLCTPAYVYLVISIIAMIVMLFQNVGNTNIYCLGAYECDVPSVTMIFIIKLLYVLFWTWILNLMCRSGASSVAWFLVLFPFVLMFVLIGLMMIS</sequence>
<feature type="transmembrane region" description="Helical" evidence="1">
    <location>
        <begin position="79"/>
        <end position="100"/>
    </location>
</feature>
<keyword evidence="1" id="KW-1133">Transmembrane helix</keyword>
<proteinExistence type="predicted"/>
<keyword evidence="1" id="KW-0472">Membrane</keyword>
<dbReference type="EMBL" id="MN739850">
    <property type="protein sequence ID" value="QHT74448.1"/>
    <property type="molecule type" value="Genomic_DNA"/>
</dbReference>
<name>A0A6C0H1M6_9ZZZZ</name>
<accession>A0A6C0H1M6</accession>
<protein>
    <submittedName>
        <fullName evidence="2">Uncharacterized protein</fullName>
    </submittedName>
</protein>
<keyword evidence="1" id="KW-0812">Transmembrane</keyword>
<feature type="transmembrane region" description="Helical" evidence="1">
    <location>
        <begin position="12"/>
        <end position="29"/>
    </location>
</feature>
<evidence type="ECO:0000313" key="2">
    <source>
        <dbReference type="EMBL" id="QHT74448.1"/>
    </source>
</evidence>